<dbReference type="PANTHER" id="PTHR10122">
    <property type="entry name" value="CYTOCHROME C OXIDASE SUBUNIT 5B, MITOCHONDRIAL"/>
    <property type="match status" value="1"/>
</dbReference>
<dbReference type="GO" id="GO:0046872">
    <property type="term" value="F:metal ion binding"/>
    <property type="evidence" value="ECO:0007669"/>
    <property type="project" value="UniProtKB-KW"/>
</dbReference>
<proteinExistence type="predicted"/>
<sequence length="173" mass="19785">MKREEEVSRGRKKGGWFSLFFFLLEVKNVAISYVKVYTHAQILSEANFAKQRRFGVLFTQRRGVLFRTRRRQYSRGSLVVTDFEHSTGLYRAELEGLASGKDIFDHYDFTRAPKGTKESPCVVTSEMEYRVVGVTDPDDDSIVIWGRLEEGKGPMLIGDEWFVHKRVGGGGAH</sequence>
<dbReference type="eggNOG" id="ENOG502SVST">
    <property type="taxonomic scope" value="Eukaryota"/>
</dbReference>
<keyword evidence="4" id="KW-1185">Reference proteome</keyword>
<evidence type="ECO:0000256" key="2">
    <source>
        <dbReference type="ARBA" id="ARBA00022833"/>
    </source>
</evidence>
<dbReference type="InterPro" id="IPR036972">
    <property type="entry name" value="Cyt_c_oxidase_su5b_sf"/>
</dbReference>
<dbReference type="PROSITE" id="PS51359">
    <property type="entry name" value="COX5B_2"/>
    <property type="match status" value="1"/>
</dbReference>
<dbReference type="STRING" id="41875.K8EHS2"/>
<dbReference type="KEGG" id="bpg:Bathy08g01730"/>
<protein>
    <submittedName>
        <fullName evidence="3">Uncharacterized protein</fullName>
    </submittedName>
</protein>
<dbReference type="Pfam" id="PF01215">
    <property type="entry name" value="COX5B"/>
    <property type="match status" value="1"/>
</dbReference>
<keyword evidence="1" id="KW-0479">Metal-binding</keyword>
<dbReference type="EMBL" id="FO082271">
    <property type="protein sequence ID" value="CCO17559.1"/>
    <property type="molecule type" value="Genomic_DNA"/>
</dbReference>
<dbReference type="PANTHER" id="PTHR10122:SF0">
    <property type="entry name" value="CYTOCHROME C OXIDASE SUBUNIT 5B, ISOFORM A-RELATED"/>
    <property type="match status" value="1"/>
</dbReference>
<dbReference type="OrthoDB" id="10249250at2759"/>
<dbReference type="GeneID" id="19014152"/>
<gene>
    <name evidence="3" type="ORF">Bathy08g01730</name>
</gene>
<organism evidence="3 4">
    <name type="scientific">Bathycoccus prasinos</name>
    <dbReference type="NCBI Taxonomy" id="41875"/>
    <lineage>
        <taxon>Eukaryota</taxon>
        <taxon>Viridiplantae</taxon>
        <taxon>Chlorophyta</taxon>
        <taxon>Mamiellophyceae</taxon>
        <taxon>Mamiellales</taxon>
        <taxon>Bathycoccaceae</taxon>
        <taxon>Bathycoccus</taxon>
    </lineage>
</organism>
<dbReference type="GO" id="GO:0006123">
    <property type="term" value="P:mitochondrial electron transport, cytochrome c to oxygen"/>
    <property type="evidence" value="ECO:0007669"/>
    <property type="project" value="InterPro"/>
</dbReference>
<reference evidence="3 4" key="1">
    <citation type="submission" date="2011-10" db="EMBL/GenBank/DDBJ databases">
        <authorList>
            <person name="Genoscope - CEA"/>
        </authorList>
    </citation>
    <scope>NUCLEOTIDE SEQUENCE [LARGE SCALE GENOMIC DNA]</scope>
    <source>
        <strain evidence="3 4">RCC 1105</strain>
    </source>
</reference>
<accession>K8EHS2</accession>
<dbReference type="RefSeq" id="XP_007511438.1">
    <property type="nucleotide sequence ID" value="XM_007511376.1"/>
</dbReference>
<evidence type="ECO:0000256" key="1">
    <source>
        <dbReference type="ARBA" id="ARBA00022723"/>
    </source>
</evidence>
<evidence type="ECO:0000313" key="3">
    <source>
        <dbReference type="EMBL" id="CCO17559.1"/>
    </source>
</evidence>
<dbReference type="Proteomes" id="UP000198341">
    <property type="component" value="Chromosome 8"/>
</dbReference>
<dbReference type="InterPro" id="IPR002124">
    <property type="entry name" value="Cyt_c_oxidase_su5b"/>
</dbReference>
<keyword evidence="2" id="KW-0862">Zinc</keyword>
<evidence type="ECO:0000313" key="4">
    <source>
        <dbReference type="Proteomes" id="UP000198341"/>
    </source>
</evidence>
<dbReference type="GO" id="GO:0045277">
    <property type="term" value="C:respiratory chain complex IV"/>
    <property type="evidence" value="ECO:0007669"/>
    <property type="project" value="InterPro"/>
</dbReference>
<dbReference type="SUPFAM" id="SSF57802">
    <property type="entry name" value="Rubredoxin-like"/>
    <property type="match status" value="1"/>
</dbReference>
<dbReference type="Gene3D" id="2.60.11.10">
    <property type="entry name" value="Cytochrome c oxidase, subunit Vb"/>
    <property type="match status" value="1"/>
</dbReference>
<dbReference type="AlphaFoldDB" id="K8EHS2"/>
<name>K8EHS2_9CHLO</name>
<dbReference type="GO" id="GO:0005740">
    <property type="term" value="C:mitochondrial envelope"/>
    <property type="evidence" value="ECO:0007669"/>
    <property type="project" value="InterPro"/>
</dbReference>